<feature type="region of interest" description="Disordered" evidence="1">
    <location>
        <begin position="149"/>
        <end position="188"/>
    </location>
</feature>
<dbReference type="Proteomes" id="UP000503640">
    <property type="component" value="Unassembled WGS sequence"/>
</dbReference>
<feature type="compositionally biased region" description="Pro residues" evidence="1">
    <location>
        <begin position="155"/>
        <end position="164"/>
    </location>
</feature>
<accession>A0A7I9VJ09</accession>
<evidence type="ECO:0000313" key="3">
    <source>
        <dbReference type="Proteomes" id="UP000503640"/>
    </source>
</evidence>
<name>A0A7I9VJ09_9BACT</name>
<proteinExistence type="predicted"/>
<evidence type="ECO:0000313" key="2">
    <source>
        <dbReference type="EMBL" id="GEJ56355.1"/>
    </source>
</evidence>
<feature type="compositionally biased region" description="Low complexity" evidence="1">
    <location>
        <begin position="165"/>
        <end position="182"/>
    </location>
</feature>
<dbReference type="RefSeq" id="WP_176063753.1">
    <property type="nucleotide sequence ID" value="NZ_BJTG01000002.1"/>
</dbReference>
<dbReference type="EMBL" id="BJTG01000002">
    <property type="protein sequence ID" value="GEJ56355.1"/>
    <property type="molecule type" value="Genomic_DNA"/>
</dbReference>
<sequence>MSATGMGLLLEEHRTEIGTTWRQAVERELAVREPALAFAVAPLLREMALALGGDAEARRSREAWTRCAVLVRSSAAPAQLAREFKLLHRCLWQALKTRGAPISQGERLAADEWLDEALAEALERLERVRLRAASFEQHGPVVIPPIARQTRAAVPPRPTPPPLPRRATARPAPAAPEPILELEPIDPS</sequence>
<organism evidence="2 3">
    <name type="scientific">Anaeromyxobacter diazotrophicus</name>
    <dbReference type="NCBI Taxonomy" id="2590199"/>
    <lineage>
        <taxon>Bacteria</taxon>
        <taxon>Pseudomonadati</taxon>
        <taxon>Myxococcota</taxon>
        <taxon>Myxococcia</taxon>
        <taxon>Myxococcales</taxon>
        <taxon>Cystobacterineae</taxon>
        <taxon>Anaeromyxobacteraceae</taxon>
        <taxon>Anaeromyxobacter</taxon>
    </lineage>
</organism>
<comment type="caution">
    <text evidence="2">The sequence shown here is derived from an EMBL/GenBank/DDBJ whole genome shotgun (WGS) entry which is preliminary data.</text>
</comment>
<protein>
    <recommendedName>
        <fullName evidence="4">RsbT co-antagonist protein RsbRD N-terminal domain-containing protein</fullName>
    </recommendedName>
</protein>
<reference evidence="3" key="1">
    <citation type="journal article" date="2020" name="Appl. Environ. Microbiol.">
        <title>Diazotrophic Anaeromyxobacter Isolates from Soils.</title>
        <authorList>
            <person name="Masuda Y."/>
            <person name="Yamanaka H."/>
            <person name="Xu Z.X."/>
            <person name="Shiratori Y."/>
            <person name="Aono T."/>
            <person name="Amachi S."/>
            <person name="Senoo K."/>
            <person name="Itoh H."/>
        </authorList>
    </citation>
    <scope>NUCLEOTIDE SEQUENCE [LARGE SCALE GENOMIC DNA]</scope>
    <source>
        <strain evidence="3">R267</strain>
    </source>
</reference>
<keyword evidence="3" id="KW-1185">Reference proteome</keyword>
<dbReference type="AlphaFoldDB" id="A0A7I9VJ09"/>
<evidence type="ECO:0008006" key="4">
    <source>
        <dbReference type="Google" id="ProtNLM"/>
    </source>
</evidence>
<gene>
    <name evidence="2" type="ORF">AMYX_10960</name>
</gene>
<evidence type="ECO:0000256" key="1">
    <source>
        <dbReference type="SAM" id="MobiDB-lite"/>
    </source>
</evidence>